<feature type="domain" description="NAD-dependent epimerase/dehydratase" evidence="11">
    <location>
        <begin position="3"/>
        <end position="255"/>
    </location>
</feature>
<proteinExistence type="inferred from homology"/>
<comment type="caution">
    <text evidence="12">The sequence shown here is derived from an EMBL/GenBank/DDBJ whole genome shotgun (WGS) entry which is preliminary data.</text>
</comment>
<dbReference type="EC" id="5.1.3.2" evidence="5 10"/>
<evidence type="ECO:0000256" key="2">
    <source>
        <dbReference type="ARBA" id="ARBA00001911"/>
    </source>
</evidence>
<evidence type="ECO:0000256" key="8">
    <source>
        <dbReference type="ARBA" id="ARBA00023235"/>
    </source>
</evidence>
<dbReference type="NCBIfam" id="TIGR01179">
    <property type="entry name" value="galE"/>
    <property type="match status" value="1"/>
</dbReference>
<dbReference type="Pfam" id="PF01370">
    <property type="entry name" value="Epimerase"/>
    <property type="match status" value="1"/>
</dbReference>
<dbReference type="PANTHER" id="PTHR43725:SF53">
    <property type="entry name" value="UDP-ARABINOSE 4-EPIMERASE 1"/>
    <property type="match status" value="1"/>
</dbReference>
<keyword evidence="9 10" id="KW-0119">Carbohydrate metabolism</keyword>
<dbReference type="CDD" id="cd05247">
    <property type="entry name" value="UDP_G4E_1_SDR_e"/>
    <property type="match status" value="1"/>
</dbReference>
<keyword evidence="8 10" id="KW-0413">Isomerase</keyword>
<gene>
    <name evidence="12" type="primary">galE</name>
    <name evidence="12" type="ORF">DRJ04_05520</name>
</gene>
<comment type="similarity">
    <text evidence="4 10">Belongs to the NAD(P)-dependent epimerase/dehydratase family.</text>
</comment>
<keyword evidence="7 10" id="KW-0520">NAD</keyword>
<sequence>MTILVTGGAGYIGSVVTEELLRQGYGVVVFDNLQQGHQEAVLPGAIFIKGDLANRSLLDNVFRNSNINAVVHMAAETVVEHSMTDPQRYFKNNVVNGINLLDTMLKYHVKKIIFSSSAAVYGEPIETPIKENHPQNPVNSYGESKLMFEKILDWYHRAYGIKYVSLRYFNAAGASEKLGEDHNPETHLIPLILKCALNLKNKKKTNQKVKIFGTDYPTKDGTCIRDYIHVIDLARAHLLALEHIDELGARIYNLGNGDGYSVLEVIEIAKKVTGIDIPTVSTSRREGDPAVLVASSDKIRDELGWQPEYKELELIIQSAWMWYLKHPNGYGET</sequence>
<evidence type="ECO:0000256" key="1">
    <source>
        <dbReference type="ARBA" id="ARBA00000083"/>
    </source>
</evidence>
<name>A0A662DD50_UNCAE</name>
<dbReference type="EMBL" id="QMQA01000138">
    <property type="protein sequence ID" value="RLE12798.1"/>
    <property type="molecule type" value="Genomic_DNA"/>
</dbReference>
<evidence type="ECO:0000256" key="9">
    <source>
        <dbReference type="ARBA" id="ARBA00023277"/>
    </source>
</evidence>
<evidence type="ECO:0000313" key="13">
    <source>
        <dbReference type="Proteomes" id="UP000280417"/>
    </source>
</evidence>
<dbReference type="SUPFAM" id="SSF51735">
    <property type="entry name" value="NAD(P)-binding Rossmann-fold domains"/>
    <property type="match status" value="1"/>
</dbReference>
<dbReference type="InterPro" id="IPR036291">
    <property type="entry name" value="NAD(P)-bd_dom_sf"/>
</dbReference>
<evidence type="ECO:0000256" key="6">
    <source>
        <dbReference type="ARBA" id="ARBA00018569"/>
    </source>
</evidence>
<comment type="catalytic activity">
    <reaction evidence="1 10">
        <text>UDP-alpha-D-glucose = UDP-alpha-D-galactose</text>
        <dbReference type="Rhea" id="RHEA:22168"/>
        <dbReference type="ChEBI" id="CHEBI:58885"/>
        <dbReference type="ChEBI" id="CHEBI:66914"/>
        <dbReference type="EC" id="5.1.3.2"/>
    </reaction>
</comment>
<dbReference type="UniPathway" id="UPA00214"/>
<dbReference type="GO" id="GO:0033499">
    <property type="term" value="P:galactose catabolic process via UDP-galactose, Leloir pathway"/>
    <property type="evidence" value="ECO:0007669"/>
    <property type="project" value="TreeGrafter"/>
</dbReference>
<dbReference type="AlphaFoldDB" id="A0A662DD50"/>
<comment type="subunit">
    <text evidence="10">Homodimer.</text>
</comment>
<evidence type="ECO:0000313" key="12">
    <source>
        <dbReference type="EMBL" id="RLE12798.1"/>
    </source>
</evidence>
<organism evidence="12 13">
    <name type="scientific">Aerophobetes bacterium</name>
    <dbReference type="NCBI Taxonomy" id="2030807"/>
    <lineage>
        <taxon>Bacteria</taxon>
        <taxon>Candidatus Aerophobota</taxon>
    </lineage>
</organism>
<protein>
    <recommendedName>
        <fullName evidence="6 10">UDP-glucose 4-epimerase</fullName>
        <ecNumber evidence="5 10">5.1.3.2</ecNumber>
    </recommendedName>
</protein>
<dbReference type="Proteomes" id="UP000280417">
    <property type="component" value="Unassembled WGS sequence"/>
</dbReference>
<evidence type="ECO:0000256" key="5">
    <source>
        <dbReference type="ARBA" id="ARBA00013189"/>
    </source>
</evidence>
<evidence type="ECO:0000256" key="3">
    <source>
        <dbReference type="ARBA" id="ARBA00004947"/>
    </source>
</evidence>
<dbReference type="InterPro" id="IPR001509">
    <property type="entry name" value="Epimerase_deHydtase"/>
</dbReference>
<evidence type="ECO:0000256" key="10">
    <source>
        <dbReference type="RuleBase" id="RU366046"/>
    </source>
</evidence>
<comment type="pathway">
    <text evidence="3 10">Carbohydrate metabolism; galactose metabolism.</text>
</comment>
<reference evidence="12 13" key="1">
    <citation type="submission" date="2018-06" db="EMBL/GenBank/DDBJ databases">
        <title>Extensive metabolic versatility and redundancy in microbially diverse, dynamic hydrothermal sediments.</title>
        <authorList>
            <person name="Dombrowski N."/>
            <person name="Teske A."/>
            <person name="Baker B.J."/>
        </authorList>
    </citation>
    <scope>NUCLEOTIDE SEQUENCE [LARGE SCALE GENOMIC DNA]</scope>
    <source>
        <strain evidence="12">B3_G15</strain>
    </source>
</reference>
<evidence type="ECO:0000259" key="11">
    <source>
        <dbReference type="Pfam" id="PF01370"/>
    </source>
</evidence>
<dbReference type="Gene3D" id="3.40.50.720">
    <property type="entry name" value="NAD(P)-binding Rossmann-like Domain"/>
    <property type="match status" value="1"/>
</dbReference>
<dbReference type="GO" id="GO:0003978">
    <property type="term" value="F:UDP-glucose 4-epimerase activity"/>
    <property type="evidence" value="ECO:0007669"/>
    <property type="project" value="UniProtKB-UniRule"/>
</dbReference>
<evidence type="ECO:0000256" key="4">
    <source>
        <dbReference type="ARBA" id="ARBA00007637"/>
    </source>
</evidence>
<dbReference type="InterPro" id="IPR005886">
    <property type="entry name" value="UDP_G4E"/>
</dbReference>
<comment type="cofactor">
    <cofactor evidence="2 10">
        <name>NAD(+)</name>
        <dbReference type="ChEBI" id="CHEBI:57540"/>
    </cofactor>
</comment>
<evidence type="ECO:0000256" key="7">
    <source>
        <dbReference type="ARBA" id="ARBA00023027"/>
    </source>
</evidence>
<dbReference type="PANTHER" id="PTHR43725">
    <property type="entry name" value="UDP-GLUCOSE 4-EPIMERASE"/>
    <property type="match status" value="1"/>
</dbReference>
<accession>A0A662DD50</accession>
<dbReference type="Gene3D" id="3.90.25.10">
    <property type="entry name" value="UDP-galactose 4-epimerase, domain 1"/>
    <property type="match status" value="1"/>
</dbReference>